<organism evidence="2 3">
    <name type="scientific">Pycnoporus cinnabarinus</name>
    <name type="common">Cinnabar-red polypore</name>
    <name type="synonym">Trametes cinnabarina</name>
    <dbReference type="NCBI Taxonomy" id="5643"/>
    <lineage>
        <taxon>Eukaryota</taxon>
        <taxon>Fungi</taxon>
        <taxon>Dikarya</taxon>
        <taxon>Basidiomycota</taxon>
        <taxon>Agaricomycotina</taxon>
        <taxon>Agaricomycetes</taxon>
        <taxon>Polyporales</taxon>
        <taxon>Polyporaceae</taxon>
        <taxon>Trametes</taxon>
    </lineage>
</organism>
<feature type="region of interest" description="Disordered" evidence="1">
    <location>
        <begin position="71"/>
        <end position="97"/>
    </location>
</feature>
<feature type="region of interest" description="Disordered" evidence="1">
    <location>
        <begin position="392"/>
        <end position="422"/>
    </location>
</feature>
<dbReference type="Proteomes" id="UP000029665">
    <property type="component" value="Unassembled WGS sequence"/>
</dbReference>
<accession>A0A060SUP6</accession>
<evidence type="ECO:0000256" key="1">
    <source>
        <dbReference type="SAM" id="MobiDB-lite"/>
    </source>
</evidence>
<proteinExistence type="predicted"/>
<protein>
    <submittedName>
        <fullName evidence="2">Uncharacterized protein</fullName>
    </submittedName>
</protein>
<comment type="caution">
    <text evidence="2">The sequence shown here is derived from an EMBL/GenBank/DDBJ whole genome shotgun (WGS) entry which is preliminary data.</text>
</comment>
<dbReference type="OrthoDB" id="2753716at2759"/>
<dbReference type="STRING" id="5643.A0A060SUP6"/>
<name>A0A060SUP6_PYCCI</name>
<dbReference type="AlphaFoldDB" id="A0A060SUP6"/>
<evidence type="ECO:0000313" key="3">
    <source>
        <dbReference type="Proteomes" id="UP000029665"/>
    </source>
</evidence>
<feature type="compositionally biased region" description="Basic residues" evidence="1">
    <location>
        <begin position="392"/>
        <end position="401"/>
    </location>
</feature>
<feature type="region of interest" description="Disordered" evidence="1">
    <location>
        <begin position="263"/>
        <end position="299"/>
    </location>
</feature>
<dbReference type="HOGENOM" id="CLU_485826_0_0_1"/>
<sequence>MSRLSPASLQYAVVQMDPLSMLEHYADEIANAAAMTLRPKKYLVYLNSAQDLPFPTSAWFRHKVDLVGTTRRQPEPDRGITSDMAIPIDPNCDRPQNRDPILTDPPFPFDNCYHWVDCSATIRIRRREGLYDDCAAVKLSAQQHLAMSKAFCEDYNCLDAFEGHQSVVDSSDRDEWTSTRCFTPSSEDSTLLDDIGDGGEQVADNIYEFDVFNLSRDDDAEFLPLVDLWFDLENHLKADSIPSPMDFFQEQEAMRAIIQDARRRNPDVRLPPRNGDLDLDSDLSDVDEDSASDQCSDDSLCEDEVAHAERMKGGAPTSLSARFAPSEQSFARVQLVVGEVVALTPVSCSLLVSISLASSSDPLLASGQNKKASPSSGCGGCQIEISCSQERRRRARSRRKEKCAINRKYQPGGGGAEPKPRKDLRAFTSKHRPSIAVAASAALQVNTAQDYVFAIFLRPRSKGAAHIETAFWALGAAVVPITAFPPDRIAEMKGQLKSAHALNVANGALGAMEVVLMSVDPSPPVVNVVMMGFGDGPSSIEEPGPDWKHWLLRRLSDVVVC</sequence>
<keyword evidence="3" id="KW-1185">Reference proteome</keyword>
<gene>
    <name evidence="2" type="ORF">BN946_scf184596.g2</name>
</gene>
<evidence type="ECO:0000313" key="2">
    <source>
        <dbReference type="EMBL" id="CDO78120.1"/>
    </source>
</evidence>
<feature type="compositionally biased region" description="Acidic residues" evidence="1">
    <location>
        <begin position="277"/>
        <end position="299"/>
    </location>
</feature>
<reference evidence="2" key="1">
    <citation type="submission" date="2014-01" db="EMBL/GenBank/DDBJ databases">
        <title>The genome of the white-rot fungus Pycnoporus cinnabarinus: a basidiomycete model with a versatile arsenal for lignocellulosic biomass breakdown.</title>
        <authorList>
            <person name="Levasseur A."/>
            <person name="Lomascolo A."/>
            <person name="Ruiz-Duenas F.J."/>
            <person name="Uzan E."/>
            <person name="Piumi F."/>
            <person name="Kues U."/>
            <person name="Ram A.F.J."/>
            <person name="Murat C."/>
            <person name="Haon M."/>
            <person name="Benoit I."/>
            <person name="Arfi Y."/>
            <person name="Chevret D."/>
            <person name="Drula E."/>
            <person name="Kwon M.J."/>
            <person name="Gouret P."/>
            <person name="Lesage-Meessen L."/>
            <person name="Lombard V."/>
            <person name="Mariette J."/>
            <person name="Noirot C."/>
            <person name="Park J."/>
            <person name="Patyshakuliyeva A."/>
            <person name="Wieneger R.A.B."/>
            <person name="Wosten H.A.B."/>
            <person name="Martin F."/>
            <person name="Coutinho P.M."/>
            <person name="de Vries R."/>
            <person name="Martinez A.T."/>
            <person name="Klopp C."/>
            <person name="Pontarotti P."/>
            <person name="Henrissat B."/>
            <person name="Record E."/>
        </authorList>
    </citation>
    <scope>NUCLEOTIDE SEQUENCE [LARGE SCALE GENOMIC DNA]</scope>
    <source>
        <strain evidence="2">BRFM137</strain>
    </source>
</reference>
<dbReference type="EMBL" id="CCBP010000667">
    <property type="protein sequence ID" value="CDO78120.1"/>
    <property type="molecule type" value="Genomic_DNA"/>
</dbReference>